<dbReference type="GO" id="GO:0008810">
    <property type="term" value="F:cellulase activity"/>
    <property type="evidence" value="ECO:0007669"/>
    <property type="project" value="UniProtKB-EC"/>
</dbReference>
<evidence type="ECO:0000313" key="17">
    <source>
        <dbReference type="Proteomes" id="UP000235672"/>
    </source>
</evidence>
<dbReference type="PROSITE" id="PS00659">
    <property type="entry name" value="GLYCOSYL_HYDROL_F5"/>
    <property type="match status" value="1"/>
</dbReference>
<protein>
    <recommendedName>
        <fullName evidence="12">Endoglucanase EG-II</fullName>
        <ecNumber evidence="3">3.2.1.4</ecNumber>
    </recommendedName>
</protein>
<evidence type="ECO:0000259" key="15">
    <source>
        <dbReference type="Pfam" id="PF00150"/>
    </source>
</evidence>
<dbReference type="InterPro" id="IPR017853">
    <property type="entry name" value="GH"/>
</dbReference>
<feature type="domain" description="Glycoside hydrolase family 5" evidence="15">
    <location>
        <begin position="34"/>
        <end position="278"/>
    </location>
</feature>
<proteinExistence type="inferred from homology"/>
<dbReference type="AlphaFoldDB" id="A0A2J6QI88"/>
<comment type="similarity">
    <text evidence="2 13">Belongs to the glycosyl hydrolase 5 (cellulase A) family.</text>
</comment>
<reference evidence="16 17" key="1">
    <citation type="submission" date="2016-05" db="EMBL/GenBank/DDBJ databases">
        <title>A degradative enzymes factory behind the ericoid mycorrhizal symbiosis.</title>
        <authorList>
            <consortium name="DOE Joint Genome Institute"/>
            <person name="Martino E."/>
            <person name="Morin E."/>
            <person name="Grelet G."/>
            <person name="Kuo A."/>
            <person name="Kohler A."/>
            <person name="Daghino S."/>
            <person name="Barry K."/>
            <person name="Choi C."/>
            <person name="Cichocki N."/>
            <person name="Clum A."/>
            <person name="Copeland A."/>
            <person name="Hainaut M."/>
            <person name="Haridas S."/>
            <person name="Labutti K."/>
            <person name="Lindquist E."/>
            <person name="Lipzen A."/>
            <person name="Khouja H.-R."/>
            <person name="Murat C."/>
            <person name="Ohm R."/>
            <person name="Olson A."/>
            <person name="Spatafora J."/>
            <person name="Veneault-Fourrey C."/>
            <person name="Henrissat B."/>
            <person name="Grigoriev I."/>
            <person name="Martin F."/>
            <person name="Perotto S."/>
        </authorList>
    </citation>
    <scope>NUCLEOTIDE SEQUENCE [LARGE SCALE GENOMIC DNA]</scope>
    <source>
        <strain evidence="16 17">UAMH 7357</strain>
    </source>
</reference>
<dbReference type="EMBL" id="KZ613469">
    <property type="protein sequence ID" value="PMD25981.1"/>
    <property type="molecule type" value="Genomic_DNA"/>
</dbReference>
<keyword evidence="5 13" id="KW-0378">Hydrolase</keyword>
<dbReference type="Pfam" id="PF00150">
    <property type="entry name" value="Cellulase"/>
    <property type="match status" value="1"/>
</dbReference>
<organism evidence="16 17">
    <name type="scientific">Hyaloscypha hepaticicola</name>
    <dbReference type="NCBI Taxonomy" id="2082293"/>
    <lineage>
        <taxon>Eukaryota</taxon>
        <taxon>Fungi</taxon>
        <taxon>Dikarya</taxon>
        <taxon>Ascomycota</taxon>
        <taxon>Pezizomycotina</taxon>
        <taxon>Leotiomycetes</taxon>
        <taxon>Helotiales</taxon>
        <taxon>Hyaloscyphaceae</taxon>
        <taxon>Hyaloscypha</taxon>
    </lineage>
</organism>
<evidence type="ECO:0000256" key="8">
    <source>
        <dbReference type="ARBA" id="ARBA00023283"/>
    </source>
</evidence>
<evidence type="ECO:0000256" key="3">
    <source>
        <dbReference type="ARBA" id="ARBA00012601"/>
    </source>
</evidence>
<dbReference type="PANTHER" id="PTHR34142:SF5">
    <property type="entry name" value="CBM1 DOMAIN-CONTAINING PROTEIN"/>
    <property type="match status" value="1"/>
</dbReference>
<evidence type="ECO:0000313" key="16">
    <source>
        <dbReference type="EMBL" id="PMD25981.1"/>
    </source>
</evidence>
<evidence type="ECO:0000256" key="12">
    <source>
        <dbReference type="ARBA" id="ARBA00074271"/>
    </source>
</evidence>
<keyword evidence="9 13" id="KW-0326">Glycosidase</keyword>
<dbReference type="EC" id="3.2.1.4" evidence="3"/>
<evidence type="ECO:0000256" key="5">
    <source>
        <dbReference type="ARBA" id="ARBA00022801"/>
    </source>
</evidence>
<evidence type="ECO:0000256" key="4">
    <source>
        <dbReference type="ARBA" id="ARBA00022729"/>
    </source>
</evidence>
<dbReference type="OrthoDB" id="5823761at2759"/>
<dbReference type="SUPFAM" id="SSF51445">
    <property type="entry name" value="(Trans)glycosidases"/>
    <property type="match status" value="1"/>
</dbReference>
<comment type="function">
    <text evidence="11">Endoglucanase (EG) that cleaves the internal beta-1,4-glucosidic bonds in cellulose. The degradation of cellulose involves an interplay between different cellulolytic enzymes. Hydrolysis starts with EGs, which cut internal glycosidic linkages to reduce the polymerization degree of the substrate and creates new chain ends for exocellobiohydrolases (CBHs). The CBH release the disaccharide cellobiose from the non-reducing end of the cellulose polymer chain. Finally, beta-1,4-glucosidases hydrolyze the cellobiose and other short cello-oligosaccharides into glucose units.</text>
</comment>
<accession>A0A2J6QI88</accession>
<keyword evidence="17" id="KW-1185">Reference proteome</keyword>
<sequence>MNIAGFEFGCQIDGTCPLDTIQPPIASLGFGDGAGQMEHFVKDDGMNIFRLPVSWQYLTNNVIGPLDKDNFANYDLLMQSCLKTGAYCMIDIHNFARWNGGIIGQGGPTDAQFADLWTQLATKYADNAFVMFELMNEPHDIDLTAWVASCQQAVAAIRKAEKVSHTILLPGENFSSAGTFLAGWGAALASVTNPDGSTTNLILDLHKYLDVDNSGDHPDCVMDNVADTFEPVAAWLRTNKRQAMVSETGAGVTSPSCFTDFCAQNTALNANSDVYLAFIPWTAGSVNSGYILDLAPTLTGTKWVDQPMAVSCVIDVWSSVTGSAAPTWGLTFNAKGIAAPTGAAATSTTGSAAASTSSSSVVSTSKSATVSTSGSEAIQTTLSTGSQPSATLSASKTKAPNSANGVKVAGGLMAGSLLLAAILL</sequence>
<dbReference type="Gene3D" id="3.20.20.80">
    <property type="entry name" value="Glycosidases"/>
    <property type="match status" value="1"/>
</dbReference>
<dbReference type="STRING" id="1745343.A0A2J6QI88"/>
<evidence type="ECO:0000256" key="6">
    <source>
        <dbReference type="ARBA" id="ARBA00023001"/>
    </source>
</evidence>
<evidence type="ECO:0000256" key="11">
    <source>
        <dbReference type="ARBA" id="ARBA00059691"/>
    </source>
</evidence>
<name>A0A2J6QI88_9HELO</name>
<dbReference type="Proteomes" id="UP000235672">
    <property type="component" value="Unassembled WGS sequence"/>
</dbReference>
<dbReference type="GO" id="GO:0030245">
    <property type="term" value="P:cellulose catabolic process"/>
    <property type="evidence" value="ECO:0007669"/>
    <property type="project" value="UniProtKB-KW"/>
</dbReference>
<evidence type="ECO:0000256" key="14">
    <source>
        <dbReference type="SAM" id="MobiDB-lite"/>
    </source>
</evidence>
<keyword evidence="6" id="KW-0136">Cellulose degradation</keyword>
<comment type="catalytic activity">
    <reaction evidence="1">
        <text>Endohydrolysis of (1-&gt;4)-beta-D-glucosidic linkages in cellulose, lichenin and cereal beta-D-glucans.</text>
        <dbReference type="EC" id="3.2.1.4"/>
    </reaction>
</comment>
<dbReference type="InterPro" id="IPR018087">
    <property type="entry name" value="Glyco_hydro_5_CS"/>
</dbReference>
<evidence type="ECO:0000256" key="10">
    <source>
        <dbReference type="ARBA" id="ARBA00023326"/>
    </source>
</evidence>
<evidence type="ECO:0000256" key="2">
    <source>
        <dbReference type="ARBA" id="ARBA00005641"/>
    </source>
</evidence>
<keyword evidence="7" id="KW-0119">Carbohydrate metabolism</keyword>
<dbReference type="PANTHER" id="PTHR34142">
    <property type="entry name" value="ENDO-BETA-1,4-GLUCANASE A"/>
    <property type="match status" value="1"/>
</dbReference>
<feature type="region of interest" description="Disordered" evidence="14">
    <location>
        <begin position="379"/>
        <end position="401"/>
    </location>
</feature>
<keyword evidence="4" id="KW-0732">Signal</keyword>
<evidence type="ECO:0000256" key="7">
    <source>
        <dbReference type="ARBA" id="ARBA00023277"/>
    </source>
</evidence>
<dbReference type="InterPro" id="IPR001547">
    <property type="entry name" value="Glyco_hydro_5"/>
</dbReference>
<gene>
    <name evidence="16" type="ORF">NA56DRAFT_655373</name>
</gene>
<evidence type="ECO:0000256" key="1">
    <source>
        <dbReference type="ARBA" id="ARBA00000966"/>
    </source>
</evidence>
<keyword evidence="10" id="KW-0624">Polysaccharide degradation</keyword>
<evidence type="ECO:0000256" key="13">
    <source>
        <dbReference type="RuleBase" id="RU361153"/>
    </source>
</evidence>
<evidence type="ECO:0000256" key="9">
    <source>
        <dbReference type="ARBA" id="ARBA00023295"/>
    </source>
</evidence>
<dbReference type="FunFam" id="3.20.20.80:FF:000124">
    <property type="entry name" value="Exported cellulase"/>
    <property type="match status" value="1"/>
</dbReference>
<keyword evidence="8" id="KW-0873">Pyrrolidone carboxylic acid</keyword>